<dbReference type="PANTHER" id="PTHR10166">
    <property type="entry name" value="VOLTAGE-DEPENDENT CALCIUM CHANNEL SUBUNIT ALPHA-2/DELTA-RELATED"/>
    <property type="match status" value="1"/>
</dbReference>
<feature type="signal peptide" evidence="1">
    <location>
        <begin position="1"/>
        <end position="18"/>
    </location>
</feature>
<dbReference type="Gene3D" id="3.30.450.20">
    <property type="entry name" value="PAS domain"/>
    <property type="match status" value="2"/>
</dbReference>
<dbReference type="Proteomes" id="UP000492821">
    <property type="component" value="Unassembled WGS sequence"/>
</dbReference>
<dbReference type="Gene3D" id="3.40.50.410">
    <property type="entry name" value="von Willebrand factor, type A domain"/>
    <property type="match status" value="1"/>
</dbReference>
<dbReference type="GO" id="GO:0005891">
    <property type="term" value="C:voltage-gated calcium channel complex"/>
    <property type="evidence" value="ECO:0007669"/>
    <property type="project" value="TreeGrafter"/>
</dbReference>
<dbReference type="GO" id="GO:0005245">
    <property type="term" value="F:voltage-gated calcium channel activity"/>
    <property type="evidence" value="ECO:0007669"/>
    <property type="project" value="TreeGrafter"/>
</dbReference>
<reference evidence="3" key="1">
    <citation type="journal article" date="2013" name="Genetics">
        <title>The draft genome and transcriptome of Panagrellus redivivus are shaped by the harsh demands of a free-living lifestyle.</title>
        <authorList>
            <person name="Srinivasan J."/>
            <person name="Dillman A.R."/>
            <person name="Macchietto M.G."/>
            <person name="Heikkinen L."/>
            <person name="Lakso M."/>
            <person name="Fracchia K.M."/>
            <person name="Antoshechkin I."/>
            <person name="Mortazavi A."/>
            <person name="Wong G."/>
            <person name="Sternberg P.W."/>
        </authorList>
    </citation>
    <scope>NUCLEOTIDE SEQUENCE [LARGE SCALE GENOMIC DNA]</scope>
    <source>
        <strain evidence="3">MT8872</strain>
    </source>
</reference>
<dbReference type="SUPFAM" id="SSF53300">
    <property type="entry name" value="vWA-like"/>
    <property type="match status" value="1"/>
</dbReference>
<dbReference type="SMART" id="SM00327">
    <property type="entry name" value="VWA"/>
    <property type="match status" value="1"/>
</dbReference>
<evidence type="ECO:0000313" key="4">
    <source>
        <dbReference type="WBParaSite" id="Pan_g377.t1"/>
    </source>
</evidence>
<keyword evidence="3" id="KW-1185">Reference proteome</keyword>
<dbReference type="AlphaFoldDB" id="A0A7E4VW18"/>
<dbReference type="InterPro" id="IPR036465">
    <property type="entry name" value="vWFA_dom_sf"/>
</dbReference>
<dbReference type="InterPro" id="IPR002035">
    <property type="entry name" value="VWF_A"/>
</dbReference>
<name>A0A7E4VW18_PANRE</name>
<proteinExistence type="predicted"/>
<sequence>MLWYGLILTLSLSRPTVSDDRLEASVSRLGAQMHKFFMEQSRFDLIEKGFSNHLQGKIESHLLDLNSTALKSTQKVQKFIDAKIKALKNLVVAGEETAKTFVFDHKRVPDYVSTKYLPHTETIVNTEQVYRNACLEYEREMWKLSVYNTTTDNNLTYAANHEHVESYKCDNAFLRDFEWFNSQDLEDAFLANQAADPTLVRQYIGTYTGLTKVLPAPKWQKEPEEVTMDLFDPRYRPWFITAETAPKDVVFLIDYSGSVKGQTLHLTKITIQHVLTTLDPYDYFTAIWYNAKRAFVMECNVQTFIPATTRNKRLLLTMLDKIEEKDIANLPPALNMTFDLYSNDLIDIGDLNDSVKATLGDFDGSGGHKVILLFTDGIENSPTAVIQEHMIDNPEHLIRIFGFSMGYGTGVMPALDYTTCMMRGSYAIVDSIMDVRLTSKSYMTQLSEILALAYADKPVDKRPVTFATPYMDAQRRGATISLSMPILNTMINGTNNFLAIAGVDATFMQLREMLPHSKHLYAFIIDKNGIVFFHPKLKTPKREIFSVRRTACYKVNVFHRHGTRVPYGITDERVLKMLGLIDSIATTDIAELEPKSALFTKFRRQMIDGICGETIDDGARSYKCSLIAGTPLAIGYVLDKRYSEVTMGPPSPGIQPVLTYTPHDMVEYLIADNTLCHEELSANNSNERFEPFIYGRYKTCPKTAEKYLPFAFIRSVLEWHRSWPALEDNATCETTALPHKMYAKYFISTFVQFFQGITAVYPKCNWKYAFEMTNNADRFPSLQPQVDPKKIYVEHEPLQGSVVLSKVILDTKYGTRLGTVGVQWHYDYLADFFANVTRDDPSWKACKNAGPTTRCLLVSNSLFVLGSAPTSAAVGKHLADTESRVLAELVKRKLASMELILDFQASCQMQHRGKPIYSAAPGVTPVRKLLQRIFDAVWSLLAFDFLGAIKTVLARPVFVSGICRFEKSDQKEQCVMQFAKYNLDTAGKSVLLHLGNANSTCKGTVSITPFKDIEMAVLIIDAGCPASEAEANPLPYGPIRVPDCSFTTQHYRRRRTDLDYTRYHTGETVRECPSETASMAPPSTSLPSALLLCAIGWLLQ</sequence>
<evidence type="ECO:0000256" key="1">
    <source>
        <dbReference type="SAM" id="SignalP"/>
    </source>
</evidence>
<organism evidence="3 4">
    <name type="scientific">Panagrellus redivivus</name>
    <name type="common">Microworm</name>
    <dbReference type="NCBI Taxonomy" id="6233"/>
    <lineage>
        <taxon>Eukaryota</taxon>
        <taxon>Metazoa</taxon>
        <taxon>Ecdysozoa</taxon>
        <taxon>Nematoda</taxon>
        <taxon>Chromadorea</taxon>
        <taxon>Rhabditida</taxon>
        <taxon>Tylenchina</taxon>
        <taxon>Panagrolaimomorpha</taxon>
        <taxon>Panagrolaimoidea</taxon>
        <taxon>Panagrolaimidae</taxon>
        <taxon>Panagrellus</taxon>
    </lineage>
</organism>
<evidence type="ECO:0000259" key="2">
    <source>
        <dbReference type="PROSITE" id="PS50234"/>
    </source>
</evidence>
<keyword evidence="1" id="KW-0732">Signal</keyword>
<dbReference type="InterPro" id="IPR051173">
    <property type="entry name" value="Ca_channel_alpha-2/delta"/>
</dbReference>
<protein>
    <submittedName>
        <fullName evidence="4">VWFA domain-containing protein</fullName>
    </submittedName>
</protein>
<evidence type="ECO:0000313" key="3">
    <source>
        <dbReference type="Proteomes" id="UP000492821"/>
    </source>
</evidence>
<feature type="chain" id="PRO_5029014040" evidence="1">
    <location>
        <begin position="19"/>
        <end position="1100"/>
    </location>
</feature>
<dbReference type="PROSITE" id="PS50234">
    <property type="entry name" value="VWFA"/>
    <property type="match status" value="1"/>
</dbReference>
<dbReference type="WBParaSite" id="Pan_g377.t1">
    <property type="protein sequence ID" value="Pan_g377.t1"/>
    <property type="gene ID" value="Pan_g377"/>
</dbReference>
<feature type="domain" description="VWFA" evidence="2">
    <location>
        <begin position="248"/>
        <end position="446"/>
    </location>
</feature>
<accession>A0A7E4VW18</accession>
<dbReference type="PANTHER" id="PTHR10166:SF65">
    <property type="entry name" value="VWFA DOMAIN-CONTAINING PROTEIN"/>
    <property type="match status" value="1"/>
</dbReference>
<reference evidence="4" key="2">
    <citation type="submission" date="2020-10" db="UniProtKB">
        <authorList>
            <consortium name="WormBaseParasite"/>
        </authorList>
    </citation>
    <scope>IDENTIFICATION</scope>
</reference>